<feature type="transmembrane region" description="Helical" evidence="1">
    <location>
        <begin position="128"/>
        <end position="148"/>
    </location>
</feature>
<protein>
    <recommendedName>
        <fullName evidence="4">PepSY domain-containing protein</fullName>
    </recommendedName>
</protein>
<evidence type="ECO:0000256" key="1">
    <source>
        <dbReference type="SAM" id="Phobius"/>
    </source>
</evidence>
<keyword evidence="1" id="KW-1133">Transmembrane helix</keyword>
<comment type="caution">
    <text evidence="2">The sequence shown here is derived from an EMBL/GenBank/DDBJ whole genome shotgun (WGS) entry which is preliminary data.</text>
</comment>
<reference evidence="3" key="1">
    <citation type="journal article" date="2019" name="Int. J. Syst. Evol. Microbiol.">
        <title>The Global Catalogue of Microorganisms (GCM) 10K type strain sequencing project: providing services to taxonomists for standard genome sequencing and annotation.</title>
        <authorList>
            <consortium name="The Broad Institute Genomics Platform"/>
            <consortium name="The Broad Institute Genome Sequencing Center for Infectious Disease"/>
            <person name="Wu L."/>
            <person name="Ma J."/>
        </authorList>
    </citation>
    <scope>NUCLEOTIDE SEQUENCE [LARGE SCALE GENOMIC DNA]</scope>
    <source>
        <strain evidence="3">JCM 13378</strain>
    </source>
</reference>
<dbReference type="EMBL" id="BAAAEI010000004">
    <property type="protein sequence ID" value="GAA0343919.1"/>
    <property type="molecule type" value="Genomic_DNA"/>
</dbReference>
<dbReference type="PANTHER" id="PTHR34219">
    <property type="entry name" value="IRON-REGULATED INNER MEMBRANE PROTEIN-RELATED"/>
    <property type="match status" value="1"/>
</dbReference>
<keyword evidence="1" id="KW-0812">Transmembrane</keyword>
<organism evidence="2 3">
    <name type="scientific">Bowmanella denitrificans</name>
    <dbReference type="NCBI Taxonomy" id="366582"/>
    <lineage>
        <taxon>Bacteria</taxon>
        <taxon>Pseudomonadati</taxon>
        <taxon>Pseudomonadota</taxon>
        <taxon>Gammaproteobacteria</taxon>
        <taxon>Alteromonadales</taxon>
        <taxon>Alteromonadaceae</taxon>
        <taxon>Bowmanella</taxon>
    </lineage>
</organism>
<dbReference type="PANTHER" id="PTHR34219:SF3">
    <property type="entry name" value="BLL7967 PROTEIN"/>
    <property type="match status" value="1"/>
</dbReference>
<keyword evidence="1" id="KW-0472">Membrane</keyword>
<gene>
    <name evidence="2" type="ORF">GCM10009092_05620</name>
</gene>
<dbReference type="InterPro" id="IPR005625">
    <property type="entry name" value="PepSY-ass_TM"/>
</dbReference>
<feature type="transmembrane region" description="Helical" evidence="1">
    <location>
        <begin position="176"/>
        <end position="198"/>
    </location>
</feature>
<name>A0ABP3GGM7_9ALTE</name>
<accession>A0ABP3GGM7</accession>
<proteinExistence type="predicted"/>
<feature type="transmembrane region" description="Helical" evidence="1">
    <location>
        <begin position="320"/>
        <end position="342"/>
    </location>
</feature>
<evidence type="ECO:0008006" key="4">
    <source>
        <dbReference type="Google" id="ProtNLM"/>
    </source>
</evidence>
<feature type="transmembrane region" description="Helical" evidence="1">
    <location>
        <begin position="9"/>
        <end position="30"/>
    </location>
</feature>
<dbReference type="Pfam" id="PF03929">
    <property type="entry name" value="PepSY_TM"/>
    <property type="match status" value="1"/>
</dbReference>
<dbReference type="RefSeq" id="WP_343841527.1">
    <property type="nucleotide sequence ID" value="NZ_BAAAEI010000004.1"/>
</dbReference>
<keyword evidence="3" id="KW-1185">Reference proteome</keyword>
<evidence type="ECO:0000313" key="2">
    <source>
        <dbReference type="EMBL" id="GAA0343919.1"/>
    </source>
</evidence>
<evidence type="ECO:0000313" key="3">
    <source>
        <dbReference type="Proteomes" id="UP001501757"/>
    </source>
</evidence>
<dbReference type="Proteomes" id="UP001501757">
    <property type="component" value="Unassembled WGS sequence"/>
</dbReference>
<sequence>MTAKLWHRWLGLVLGIWLVLIGLSGAVLLYKNPLLRWQYPQLQGIEPVADISAWGALMDQLQQDPAFRYAKLPAEDALWLEAVTHTDSHYYYDHQGQLRLVRAAHSDVLSWLYDFHLHLLAGKDGRQVMGYLGLAILMMLITGLVQWWPRQVRRQLWRLPWRKPDLRTLRQWHTSLASLFSPLQLLILLTALAVIFSAQVRPALNWLFNDPVVVKSDVQPMVQPLSQSDWTEVLVRARSYWPQMEFRLLSFRGDAEQAYHLRAKSPNEWHPNGRSTLLIDAVSYQILDSQNADELGRGQRLYNLMYPLHMAAVGGQGYKLLLLFGGVLPLILFISGLWYYLLRRRK</sequence>